<dbReference type="CDD" id="cd00075">
    <property type="entry name" value="HATPase"/>
    <property type="match status" value="1"/>
</dbReference>
<dbReference type="InterPro" id="IPR000014">
    <property type="entry name" value="PAS"/>
</dbReference>
<evidence type="ECO:0000256" key="7">
    <source>
        <dbReference type="ARBA" id="ARBA00023012"/>
    </source>
</evidence>
<dbReference type="SMART" id="SM00091">
    <property type="entry name" value="PAS"/>
    <property type="match status" value="1"/>
</dbReference>
<evidence type="ECO:0000313" key="10">
    <source>
        <dbReference type="EMBL" id="TQL60825.1"/>
    </source>
</evidence>
<dbReference type="PRINTS" id="PR00344">
    <property type="entry name" value="BCTRLSENSOR"/>
</dbReference>
<dbReference type="InterPro" id="IPR003661">
    <property type="entry name" value="HisK_dim/P_dom"/>
</dbReference>
<dbReference type="InterPro" id="IPR003594">
    <property type="entry name" value="HATPase_dom"/>
</dbReference>
<dbReference type="CDD" id="cd00082">
    <property type="entry name" value="HisKA"/>
    <property type="match status" value="1"/>
</dbReference>
<dbReference type="InterPro" id="IPR036097">
    <property type="entry name" value="HisK_dim/P_sf"/>
</dbReference>
<keyword evidence="4" id="KW-0597">Phosphoprotein</keyword>
<evidence type="ECO:0000256" key="3">
    <source>
        <dbReference type="ARBA" id="ARBA00012438"/>
    </source>
</evidence>
<organism evidence="10 11">
    <name type="scientific">Oryzihumus leptocrescens</name>
    <dbReference type="NCBI Taxonomy" id="297536"/>
    <lineage>
        <taxon>Bacteria</taxon>
        <taxon>Bacillati</taxon>
        <taxon>Actinomycetota</taxon>
        <taxon>Actinomycetes</taxon>
        <taxon>Micrococcales</taxon>
        <taxon>Intrasporangiaceae</taxon>
        <taxon>Oryzihumus</taxon>
    </lineage>
</organism>
<dbReference type="PANTHER" id="PTHR43711">
    <property type="entry name" value="TWO-COMPONENT HISTIDINE KINASE"/>
    <property type="match status" value="1"/>
</dbReference>
<accession>A0A542ZKF0</accession>
<dbReference type="Proteomes" id="UP000319514">
    <property type="component" value="Unassembled WGS sequence"/>
</dbReference>
<dbReference type="SUPFAM" id="SSF55874">
    <property type="entry name" value="ATPase domain of HSP90 chaperone/DNA topoisomerase II/histidine kinase"/>
    <property type="match status" value="1"/>
</dbReference>
<evidence type="ECO:0000256" key="5">
    <source>
        <dbReference type="ARBA" id="ARBA00022679"/>
    </source>
</evidence>
<evidence type="ECO:0000259" key="8">
    <source>
        <dbReference type="PROSITE" id="PS50109"/>
    </source>
</evidence>
<feature type="domain" description="PAS" evidence="9">
    <location>
        <begin position="27"/>
        <end position="63"/>
    </location>
</feature>
<dbReference type="InterPro" id="IPR035965">
    <property type="entry name" value="PAS-like_dom_sf"/>
</dbReference>
<dbReference type="GO" id="GO:0005886">
    <property type="term" value="C:plasma membrane"/>
    <property type="evidence" value="ECO:0007669"/>
    <property type="project" value="UniProtKB-SubCell"/>
</dbReference>
<sequence>MGKVSVMGTEARPSEDQAVTWDDRIGDVLPDGVVVADAEATVVYVNRRAAAILGQDIADMLGQDVRKVLPLQDSDARSWWTCTDPWNGLNIRTGHRERLLILQGGHEVLVTARYVRPGRNQPVTEVVLSLRDAESRRRAEASNAALISTVAHELRSPLTSVKGFSSTLLHRWERFTDDQKRLMLQTIEADADRVTRLITELLDISRIDAGRLQVRRQPVDVTAVVKRHIERFVASGHDRERFVLEAAPDLPETWADPDRLDQILANLMENAVRHGDGTVSLSVMPTTQNGSEAIAVTVSDQGEGIAPENYSLVFTRFWHGSRRGGTGLGLYVVRGLVEAHGGQISVGAARSGGAQFRFTLPSGAPEHLV</sequence>
<reference evidence="10 11" key="1">
    <citation type="submission" date="2019-06" db="EMBL/GenBank/DDBJ databases">
        <title>Sequencing the genomes of 1000 actinobacteria strains.</title>
        <authorList>
            <person name="Klenk H.-P."/>
        </authorList>
    </citation>
    <scope>NUCLEOTIDE SEQUENCE [LARGE SCALE GENOMIC DNA]</scope>
    <source>
        <strain evidence="10 11">DSM 18082</strain>
    </source>
</reference>
<dbReference type="Gene3D" id="1.10.287.130">
    <property type="match status" value="1"/>
</dbReference>
<dbReference type="InterPro" id="IPR005467">
    <property type="entry name" value="His_kinase_dom"/>
</dbReference>
<evidence type="ECO:0000256" key="2">
    <source>
        <dbReference type="ARBA" id="ARBA00004236"/>
    </source>
</evidence>
<dbReference type="PANTHER" id="PTHR43711:SF1">
    <property type="entry name" value="HISTIDINE KINASE 1"/>
    <property type="match status" value="1"/>
</dbReference>
<dbReference type="Pfam" id="PF00512">
    <property type="entry name" value="HisKA"/>
    <property type="match status" value="1"/>
</dbReference>
<evidence type="ECO:0000313" key="11">
    <source>
        <dbReference type="Proteomes" id="UP000319514"/>
    </source>
</evidence>
<feature type="domain" description="Histidine kinase" evidence="8">
    <location>
        <begin position="149"/>
        <end position="364"/>
    </location>
</feature>
<dbReference type="SMART" id="SM00387">
    <property type="entry name" value="HATPase_c"/>
    <property type="match status" value="1"/>
</dbReference>
<evidence type="ECO:0000256" key="6">
    <source>
        <dbReference type="ARBA" id="ARBA00022777"/>
    </source>
</evidence>
<protein>
    <recommendedName>
        <fullName evidence="3">histidine kinase</fullName>
        <ecNumber evidence="3">2.7.13.3</ecNumber>
    </recommendedName>
</protein>
<keyword evidence="7" id="KW-0902">Two-component regulatory system</keyword>
<comment type="caution">
    <text evidence="10">The sequence shown here is derived from an EMBL/GenBank/DDBJ whole genome shotgun (WGS) entry which is preliminary data.</text>
</comment>
<comment type="catalytic activity">
    <reaction evidence="1">
        <text>ATP + protein L-histidine = ADP + protein N-phospho-L-histidine.</text>
        <dbReference type="EC" id="2.7.13.3"/>
    </reaction>
</comment>
<dbReference type="Pfam" id="PF13188">
    <property type="entry name" value="PAS_8"/>
    <property type="match status" value="1"/>
</dbReference>
<gene>
    <name evidence="10" type="ORF">FB474_2225</name>
</gene>
<dbReference type="InterPro" id="IPR004358">
    <property type="entry name" value="Sig_transdc_His_kin-like_C"/>
</dbReference>
<dbReference type="CDD" id="cd00130">
    <property type="entry name" value="PAS"/>
    <property type="match status" value="1"/>
</dbReference>
<dbReference type="Pfam" id="PF02518">
    <property type="entry name" value="HATPase_c"/>
    <property type="match status" value="1"/>
</dbReference>
<evidence type="ECO:0000259" key="9">
    <source>
        <dbReference type="PROSITE" id="PS50112"/>
    </source>
</evidence>
<dbReference type="AlphaFoldDB" id="A0A542ZKF0"/>
<keyword evidence="11" id="KW-1185">Reference proteome</keyword>
<keyword evidence="5" id="KW-0808">Transferase</keyword>
<evidence type="ECO:0000256" key="1">
    <source>
        <dbReference type="ARBA" id="ARBA00000085"/>
    </source>
</evidence>
<comment type="subcellular location">
    <subcellularLocation>
        <location evidence="2">Cell membrane</location>
    </subcellularLocation>
</comment>
<evidence type="ECO:0000256" key="4">
    <source>
        <dbReference type="ARBA" id="ARBA00022553"/>
    </source>
</evidence>
<dbReference type="InterPro" id="IPR050736">
    <property type="entry name" value="Sensor_HK_Regulatory"/>
</dbReference>
<dbReference type="PROSITE" id="PS50109">
    <property type="entry name" value="HIS_KIN"/>
    <property type="match status" value="1"/>
</dbReference>
<dbReference type="OrthoDB" id="9757990at2"/>
<dbReference type="EC" id="2.7.13.3" evidence="3"/>
<dbReference type="SMART" id="SM00388">
    <property type="entry name" value="HisKA"/>
    <property type="match status" value="1"/>
</dbReference>
<dbReference type="PROSITE" id="PS50112">
    <property type="entry name" value="PAS"/>
    <property type="match status" value="1"/>
</dbReference>
<name>A0A542ZKF0_9MICO</name>
<dbReference type="InterPro" id="IPR036890">
    <property type="entry name" value="HATPase_C_sf"/>
</dbReference>
<dbReference type="EMBL" id="VFOQ01000001">
    <property type="protein sequence ID" value="TQL60825.1"/>
    <property type="molecule type" value="Genomic_DNA"/>
</dbReference>
<keyword evidence="6 10" id="KW-0418">Kinase</keyword>
<dbReference type="Gene3D" id="3.30.450.20">
    <property type="entry name" value="PAS domain"/>
    <property type="match status" value="1"/>
</dbReference>
<dbReference type="NCBIfam" id="TIGR00229">
    <property type="entry name" value="sensory_box"/>
    <property type="match status" value="1"/>
</dbReference>
<dbReference type="SUPFAM" id="SSF47384">
    <property type="entry name" value="Homodimeric domain of signal transducing histidine kinase"/>
    <property type="match status" value="1"/>
</dbReference>
<proteinExistence type="predicted"/>
<dbReference type="Gene3D" id="3.30.565.10">
    <property type="entry name" value="Histidine kinase-like ATPase, C-terminal domain"/>
    <property type="match status" value="1"/>
</dbReference>
<dbReference type="SUPFAM" id="SSF55785">
    <property type="entry name" value="PYP-like sensor domain (PAS domain)"/>
    <property type="match status" value="1"/>
</dbReference>
<dbReference type="GO" id="GO:0000155">
    <property type="term" value="F:phosphorelay sensor kinase activity"/>
    <property type="evidence" value="ECO:0007669"/>
    <property type="project" value="InterPro"/>
</dbReference>